<feature type="compositionally biased region" description="Polar residues" evidence="1">
    <location>
        <begin position="26"/>
        <end position="38"/>
    </location>
</feature>
<name>A0AAW9CQX0_BURTH</name>
<evidence type="ECO:0000256" key="1">
    <source>
        <dbReference type="SAM" id="MobiDB-lite"/>
    </source>
</evidence>
<organism evidence="2 3">
    <name type="scientific">Burkholderia thailandensis</name>
    <dbReference type="NCBI Taxonomy" id="57975"/>
    <lineage>
        <taxon>Bacteria</taxon>
        <taxon>Pseudomonadati</taxon>
        <taxon>Pseudomonadota</taxon>
        <taxon>Betaproteobacteria</taxon>
        <taxon>Burkholderiales</taxon>
        <taxon>Burkholderiaceae</taxon>
        <taxon>Burkholderia</taxon>
        <taxon>pseudomallei group</taxon>
    </lineage>
</organism>
<dbReference type="AlphaFoldDB" id="A0AAW9CQX0"/>
<reference evidence="2" key="1">
    <citation type="submission" date="2018-08" db="EMBL/GenBank/DDBJ databases">
        <title>Identification of Burkholderia cepacia strains that express a Burkholderia pseudomallei-like capsular polysaccharide.</title>
        <authorList>
            <person name="Burtnick M.N."/>
            <person name="Vongsouvath M."/>
            <person name="Newton P."/>
            <person name="Wuthiekanun V."/>
            <person name="Limmathurotsakul D."/>
            <person name="Brett P.J."/>
            <person name="Chantratita N."/>
            <person name="Dance D.A."/>
        </authorList>
    </citation>
    <scope>NUCLEOTIDE SEQUENCE</scope>
    <source>
        <strain evidence="2">SBXCC001</strain>
    </source>
</reference>
<comment type="caution">
    <text evidence="2">The sequence shown here is derived from an EMBL/GenBank/DDBJ whole genome shotgun (WGS) entry which is preliminary data.</text>
</comment>
<evidence type="ECO:0000313" key="2">
    <source>
        <dbReference type="EMBL" id="MDW9253420.1"/>
    </source>
</evidence>
<evidence type="ECO:0000313" key="3">
    <source>
        <dbReference type="Proteomes" id="UP001272137"/>
    </source>
</evidence>
<dbReference type="Proteomes" id="UP001272137">
    <property type="component" value="Unassembled WGS sequence"/>
</dbReference>
<sequence>MVDRPAALRHDCRGAAGQFFRLTASPVTSSEPIGTSESRNARAASFRRERAPAESAADRVQTPPFAADPIA</sequence>
<gene>
    <name evidence="2" type="ORF">C7S16_5947</name>
</gene>
<dbReference type="EMBL" id="QXCT01000001">
    <property type="protein sequence ID" value="MDW9253420.1"/>
    <property type="molecule type" value="Genomic_DNA"/>
</dbReference>
<protein>
    <submittedName>
        <fullName evidence="2">Uncharacterized protein</fullName>
    </submittedName>
</protein>
<accession>A0AAW9CQX0</accession>
<proteinExistence type="predicted"/>
<feature type="region of interest" description="Disordered" evidence="1">
    <location>
        <begin position="26"/>
        <end position="71"/>
    </location>
</feature>